<reference evidence="1 2" key="1">
    <citation type="journal article" date="2020" name="Nature">
        <title>Six reference-quality genomes reveal evolution of bat adaptations.</title>
        <authorList>
            <person name="Jebb D."/>
            <person name="Huang Z."/>
            <person name="Pippel M."/>
            <person name="Hughes G.M."/>
            <person name="Lavrichenko K."/>
            <person name="Devanna P."/>
            <person name="Winkler S."/>
            <person name="Jermiin L.S."/>
            <person name="Skirmuntt E.C."/>
            <person name="Katzourakis A."/>
            <person name="Burkitt-Gray L."/>
            <person name="Ray D.A."/>
            <person name="Sullivan K.A.M."/>
            <person name="Roscito J.G."/>
            <person name="Kirilenko B.M."/>
            <person name="Davalos L.M."/>
            <person name="Corthals A.P."/>
            <person name="Power M.L."/>
            <person name="Jones G."/>
            <person name="Ransome R.D."/>
            <person name="Dechmann D.K.N."/>
            <person name="Locatelli A.G."/>
            <person name="Puechmaille S.J."/>
            <person name="Fedrigo O."/>
            <person name="Jarvis E.D."/>
            <person name="Hiller M."/>
            <person name="Vernes S.C."/>
            <person name="Myers E.W."/>
            <person name="Teeling E.C."/>
        </authorList>
    </citation>
    <scope>NUCLEOTIDE SEQUENCE [LARGE SCALE GENOMIC DNA]</scope>
    <source>
        <strain evidence="1">MMolMol1</strain>
        <tissue evidence="1">Muscle</tissue>
    </source>
</reference>
<comment type="caution">
    <text evidence="1">The sequence shown here is derived from an EMBL/GenBank/DDBJ whole genome shotgun (WGS) entry which is preliminary data.</text>
</comment>
<dbReference type="InParanoid" id="A0A7J8HH37"/>
<sequence length="129" mass="14468">MDGVNGRLIQVVMAGNLHDFLAIFYHMQEFHLLLVQGTPTIALSVVFQNRDPLSYLLQKIILQISARVGEGSCLTDHSKGEYTFLISFYCQIIFYCGYIPHVVHSSVDEHLGCFHFLAVLNNAAVNIPV</sequence>
<gene>
    <name evidence="1" type="ORF">HJG59_010982</name>
</gene>
<organism evidence="1 2">
    <name type="scientific">Molossus molossus</name>
    <name type="common">Pallas' mastiff bat</name>
    <name type="synonym">Vespertilio molossus</name>
    <dbReference type="NCBI Taxonomy" id="27622"/>
    <lineage>
        <taxon>Eukaryota</taxon>
        <taxon>Metazoa</taxon>
        <taxon>Chordata</taxon>
        <taxon>Craniata</taxon>
        <taxon>Vertebrata</taxon>
        <taxon>Euteleostomi</taxon>
        <taxon>Mammalia</taxon>
        <taxon>Eutheria</taxon>
        <taxon>Laurasiatheria</taxon>
        <taxon>Chiroptera</taxon>
        <taxon>Yangochiroptera</taxon>
        <taxon>Molossidae</taxon>
        <taxon>Molossus</taxon>
    </lineage>
</organism>
<dbReference type="AlphaFoldDB" id="A0A7J8HH37"/>
<keyword evidence="2" id="KW-1185">Reference proteome</keyword>
<protein>
    <submittedName>
        <fullName evidence="1">Uncharacterized protein</fullName>
    </submittedName>
</protein>
<accession>A0A7J8HH37</accession>
<evidence type="ECO:0000313" key="2">
    <source>
        <dbReference type="Proteomes" id="UP000550707"/>
    </source>
</evidence>
<name>A0A7J8HH37_MOLMO</name>
<evidence type="ECO:0000313" key="1">
    <source>
        <dbReference type="EMBL" id="KAF6471603.1"/>
    </source>
</evidence>
<dbReference type="Proteomes" id="UP000550707">
    <property type="component" value="Unassembled WGS sequence"/>
</dbReference>
<dbReference type="EMBL" id="JACASF010000006">
    <property type="protein sequence ID" value="KAF6471603.1"/>
    <property type="molecule type" value="Genomic_DNA"/>
</dbReference>
<proteinExistence type="predicted"/>